<dbReference type="EMBL" id="QYYA01000002">
    <property type="protein sequence ID" value="RJG18021.1"/>
    <property type="molecule type" value="Genomic_DNA"/>
</dbReference>
<accession>A0A418XYB6</accession>
<evidence type="ECO:0000313" key="2">
    <source>
        <dbReference type="Proteomes" id="UP000283734"/>
    </source>
</evidence>
<gene>
    <name evidence="1" type="ORF">D4A39_05905</name>
</gene>
<reference evidence="1 2" key="1">
    <citation type="submission" date="2018-09" db="EMBL/GenBank/DDBJ databases">
        <title>Alcanivorax profundi sp. nov., isolated from 1000 m-depth seawater of the Mariana Trench.</title>
        <authorList>
            <person name="Liu J."/>
        </authorList>
    </citation>
    <scope>NUCLEOTIDE SEQUENCE [LARGE SCALE GENOMIC DNA]</scope>
    <source>
        <strain evidence="1 2">MTEO17</strain>
    </source>
</reference>
<sequence length="118" mass="13496">MKLTTLTPPLEALHASCDDILLVSLISHDGLPVVHFGEGLDFDDQSALFFEMRKACDRVLRNLKLGHSEEIFIRCRQGCISIWPVKDMVFACLARPAINSQRMQMLVWKTRAQLEKRL</sequence>
<dbReference type="SUPFAM" id="SSF103196">
    <property type="entry name" value="Roadblock/LC7 domain"/>
    <property type="match status" value="1"/>
</dbReference>
<proteinExistence type="predicted"/>
<dbReference type="AlphaFoldDB" id="A0A418XYB6"/>
<keyword evidence="2" id="KW-1185">Reference proteome</keyword>
<dbReference type="OrthoDB" id="6078046at2"/>
<evidence type="ECO:0000313" key="1">
    <source>
        <dbReference type="EMBL" id="RJG18021.1"/>
    </source>
</evidence>
<dbReference type="Proteomes" id="UP000283734">
    <property type="component" value="Unassembled WGS sequence"/>
</dbReference>
<comment type="caution">
    <text evidence="1">The sequence shown here is derived from an EMBL/GenBank/DDBJ whole genome shotgun (WGS) entry which is preliminary data.</text>
</comment>
<protein>
    <submittedName>
        <fullName evidence="1">Roadblock/LC7 domain-containing protein</fullName>
    </submittedName>
</protein>
<dbReference type="RefSeq" id="WP_119917697.1">
    <property type="nucleotide sequence ID" value="NZ_CAXGPP010000059.1"/>
</dbReference>
<organism evidence="1 2">
    <name type="scientific">Alcanivorax profundi</name>
    <dbReference type="NCBI Taxonomy" id="2338368"/>
    <lineage>
        <taxon>Bacteria</taxon>
        <taxon>Pseudomonadati</taxon>
        <taxon>Pseudomonadota</taxon>
        <taxon>Gammaproteobacteria</taxon>
        <taxon>Oceanospirillales</taxon>
        <taxon>Alcanivoracaceae</taxon>
        <taxon>Alcanivorax</taxon>
    </lineage>
</organism>
<dbReference type="Gene3D" id="3.30.450.30">
    <property type="entry name" value="Dynein light chain 2a, cytoplasmic"/>
    <property type="match status" value="1"/>
</dbReference>
<name>A0A418XYB6_9GAMM</name>